<evidence type="ECO:0000259" key="3">
    <source>
        <dbReference type="PROSITE" id="PS51272"/>
    </source>
</evidence>
<accession>A0A9X2IQR8</accession>
<feature type="chain" id="PRO_5040871183" evidence="2">
    <location>
        <begin position="24"/>
        <end position="344"/>
    </location>
</feature>
<dbReference type="Proteomes" id="UP001139179">
    <property type="component" value="Unassembled WGS sequence"/>
</dbReference>
<dbReference type="RefSeq" id="WP_251224828.1">
    <property type="nucleotide sequence ID" value="NZ_JAMBOL010000029.1"/>
</dbReference>
<dbReference type="NCBIfam" id="TIGR02909">
    <property type="entry name" value="spore_YkwD"/>
    <property type="match status" value="1"/>
</dbReference>
<dbReference type="AlphaFoldDB" id="A0A9X2IQR8"/>
<comment type="caution">
    <text evidence="4">The sequence shown here is derived from an EMBL/GenBank/DDBJ whole genome shotgun (WGS) entry which is preliminary data.</text>
</comment>
<reference evidence="4" key="1">
    <citation type="submission" date="2022-05" db="EMBL/GenBank/DDBJ databases">
        <title>Comparative Genomics of Spacecraft Associated Microbes.</title>
        <authorList>
            <person name="Tran M.T."/>
            <person name="Wright A."/>
            <person name="Seuylemezian A."/>
            <person name="Eisen J."/>
            <person name="Coil D."/>
        </authorList>
    </citation>
    <scope>NUCLEOTIDE SEQUENCE</scope>
    <source>
        <strain evidence="4">214.1.1</strain>
    </source>
</reference>
<organism evidence="4 5">
    <name type="scientific">Halalkalibacter oceani</name>
    <dbReference type="NCBI Taxonomy" id="1653776"/>
    <lineage>
        <taxon>Bacteria</taxon>
        <taxon>Bacillati</taxon>
        <taxon>Bacillota</taxon>
        <taxon>Bacilli</taxon>
        <taxon>Bacillales</taxon>
        <taxon>Bacillaceae</taxon>
        <taxon>Halalkalibacter</taxon>
    </lineage>
</organism>
<dbReference type="Pfam" id="PF00395">
    <property type="entry name" value="SLH"/>
    <property type="match status" value="3"/>
</dbReference>
<gene>
    <name evidence="4" type="ORF">M3202_19080</name>
</gene>
<dbReference type="InterPro" id="IPR035940">
    <property type="entry name" value="CAP_sf"/>
</dbReference>
<evidence type="ECO:0000313" key="4">
    <source>
        <dbReference type="EMBL" id="MCM3716151.1"/>
    </source>
</evidence>
<keyword evidence="1 2" id="KW-0732">Signal</keyword>
<protein>
    <submittedName>
        <fullName evidence="4">S-layer homology domain-containing protein</fullName>
    </submittedName>
</protein>
<dbReference type="Pfam" id="PF00188">
    <property type="entry name" value="CAP"/>
    <property type="match status" value="1"/>
</dbReference>
<keyword evidence="5" id="KW-1185">Reference proteome</keyword>
<name>A0A9X2IQR8_9BACI</name>
<dbReference type="CDD" id="cd05379">
    <property type="entry name" value="CAP_bacterial"/>
    <property type="match status" value="1"/>
</dbReference>
<evidence type="ECO:0000256" key="1">
    <source>
        <dbReference type="ARBA" id="ARBA00022729"/>
    </source>
</evidence>
<sequence>MRCIQLGISIVLAVLLIAAPAAADTPFSDVPATHWGIDAIHYLADLEIIRGYDDQTFRPAQTVTRADAAIMIARALELEIDEASSSPFSDVSPQFYAYDEIAAVAEAGIIQGFNGRYSPRDDLTRGQMAAILQRAFELSGTADNQFSDVGETHLFYSEIQTLIANQITNGYSDRTFRPDNSMRRDEFATFIARALDESFRAITFPPEPVTDDDDQDVHPFEHEVLERTNEERAKHGLDPLAFDEETQKVARLKSEDMRDRQYFSHTSPTYGSPFEMMSQFGINYSFAGENIAAGQTTPSEVVEAWMNSEGHRQNILNPNYTHLGVGYAEGGSMRHYWTQMFVGY</sequence>
<feature type="domain" description="SLH" evidence="3">
    <location>
        <begin position="87"/>
        <end position="141"/>
    </location>
</feature>
<dbReference type="InterPro" id="IPR014258">
    <property type="entry name" value="CAP_domain_YkwD-like"/>
</dbReference>
<dbReference type="InterPro" id="IPR014044">
    <property type="entry name" value="CAP_dom"/>
</dbReference>
<feature type="domain" description="SLH" evidence="3">
    <location>
        <begin position="142"/>
        <end position="205"/>
    </location>
</feature>
<dbReference type="PANTHER" id="PTHR31157">
    <property type="entry name" value="SCP DOMAIN-CONTAINING PROTEIN"/>
    <property type="match status" value="1"/>
</dbReference>
<proteinExistence type="predicted"/>
<dbReference type="PANTHER" id="PTHR31157:SF1">
    <property type="entry name" value="SCP DOMAIN-CONTAINING PROTEIN"/>
    <property type="match status" value="1"/>
</dbReference>
<dbReference type="Gene3D" id="3.40.33.10">
    <property type="entry name" value="CAP"/>
    <property type="match status" value="1"/>
</dbReference>
<evidence type="ECO:0000313" key="5">
    <source>
        <dbReference type="Proteomes" id="UP001139179"/>
    </source>
</evidence>
<dbReference type="SUPFAM" id="SSF55797">
    <property type="entry name" value="PR-1-like"/>
    <property type="match status" value="1"/>
</dbReference>
<feature type="signal peptide" evidence="2">
    <location>
        <begin position="1"/>
        <end position="23"/>
    </location>
</feature>
<evidence type="ECO:0000256" key="2">
    <source>
        <dbReference type="SAM" id="SignalP"/>
    </source>
</evidence>
<dbReference type="InterPro" id="IPR001119">
    <property type="entry name" value="SLH_dom"/>
</dbReference>
<dbReference type="EMBL" id="JAMBOL010000029">
    <property type="protein sequence ID" value="MCM3716151.1"/>
    <property type="molecule type" value="Genomic_DNA"/>
</dbReference>
<dbReference type="PROSITE" id="PS51272">
    <property type="entry name" value="SLH"/>
    <property type="match status" value="3"/>
</dbReference>
<feature type="domain" description="SLH" evidence="3">
    <location>
        <begin position="23"/>
        <end position="86"/>
    </location>
</feature>